<name>A0ABZ3JD91_9MYCO</name>
<proteinExistence type="predicted"/>
<organism evidence="1 2">
    <name type="scientific">[Mycobacterium] burgundiense</name>
    <dbReference type="NCBI Taxonomy" id="3064286"/>
    <lineage>
        <taxon>Bacteria</taxon>
        <taxon>Bacillati</taxon>
        <taxon>Actinomycetota</taxon>
        <taxon>Actinomycetes</taxon>
        <taxon>Mycobacteriales</taxon>
        <taxon>Mycobacteriaceae</taxon>
        <taxon>Mycolicibacterium</taxon>
    </lineage>
</organism>
<reference evidence="1 2" key="1">
    <citation type="submission" date="2023-08" db="EMBL/GenBank/DDBJ databases">
        <authorList>
            <person name="Folkvardsen B D."/>
            <person name="Norman A."/>
        </authorList>
    </citation>
    <scope>NUCLEOTIDE SEQUENCE [LARGE SCALE GENOMIC DNA]</scope>
    <source>
        <strain evidence="1 2">Mu0053</strain>
    </source>
</reference>
<gene>
    <name evidence="1" type="ORF">MU0053_004641</name>
</gene>
<sequence length="181" mass="19274">MTSATLEHDEFTLGGVPGEDSLKYQLNVVASSVLDAVSASGGWLFDRVMAGWEVNVLLAEPGDIRPLSIVGARVFDLETALRPAAADSRRPEALAVSSDMFARDLRISREVVSALRRGRTEVTFWGAALPATVDTATTVVEHRLTAAAHAFKSRALVMASAPAAATRTERFFAGGVRYSGP</sequence>
<dbReference type="EMBL" id="OY726397">
    <property type="protein sequence ID" value="CAJ1510498.1"/>
    <property type="molecule type" value="Genomic_DNA"/>
</dbReference>
<evidence type="ECO:0000313" key="2">
    <source>
        <dbReference type="Proteomes" id="UP001190465"/>
    </source>
</evidence>
<keyword evidence="2" id="KW-1185">Reference proteome</keyword>
<dbReference type="Proteomes" id="UP001190465">
    <property type="component" value="Chromosome"/>
</dbReference>
<protein>
    <submittedName>
        <fullName evidence="1">Uncharacterized protein</fullName>
    </submittedName>
</protein>
<accession>A0ABZ3JD91</accession>
<dbReference type="RefSeq" id="WP_308479916.1">
    <property type="nucleotide sequence ID" value="NZ_OY726397.1"/>
</dbReference>
<evidence type="ECO:0000313" key="1">
    <source>
        <dbReference type="EMBL" id="CAJ1510498.1"/>
    </source>
</evidence>